<reference evidence="2" key="1">
    <citation type="journal article" date="2019" name="Nat. Med.">
        <title>A library of human gut bacterial isolates paired with longitudinal multiomics data enables mechanistic microbiome research.</title>
        <authorList>
            <person name="Poyet M."/>
            <person name="Groussin M."/>
            <person name="Gibbons S.M."/>
            <person name="Avila-Pacheco J."/>
            <person name="Jiang X."/>
            <person name="Kearney S.M."/>
            <person name="Perrotta A.R."/>
            <person name="Berdy B."/>
            <person name="Zhao S."/>
            <person name="Lieberman T.D."/>
            <person name="Swanson P.K."/>
            <person name="Smith M."/>
            <person name="Roesemann S."/>
            <person name="Alexander J.E."/>
            <person name="Rich S.A."/>
            <person name="Livny J."/>
            <person name="Vlamakis H."/>
            <person name="Clish C."/>
            <person name="Bullock K."/>
            <person name="Deik A."/>
            <person name="Scott J."/>
            <person name="Pierce K.A."/>
            <person name="Xavier R.J."/>
            <person name="Alm E.J."/>
        </authorList>
    </citation>
    <scope>NUCLEOTIDE SEQUENCE</scope>
    <source>
        <strain evidence="2">BIOML-A21</strain>
    </source>
</reference>
<dbReference type="RefSeq" id="WP_149998499.1">
    <property type="nucleotide sequence ID" value="NZ_VWMU01000430.1"/>
</dbReference>
<name>A0A641M9U1_9BACE</name>
<dbReference type="InterPro" id="IPR015943">
    <property type="entry name" value="WD40/YVTN_repeat-like_dom_sf"/>
</dbReference>
<dbReference type="AlphaFoldDB" id="A0A641M9U1"/>
<evidence type="ECO:0000256" key="1">
    <source>
        <dbReference type="SAM" id="Phobius"/>
    </source>
</evidence>
<organism evidence="2">
    <name type="scientific">Bacteroides salyersiae</name>
    <dbReference type="NCBI Taxonomy" id="291644"/>
    <lineage>
        <taxon>Bacteria</taxon>
        <taxon>Pseudomonadati</taxon>
        <taxon>Bacteroidota</taxon>
        <taxon>Bacteroidia</taxon>
        <taxon>Bacteroidales</taxon>
        <taxon>Bacteroidaceae</taxon>
        <taxon>Bacteroides</taxon>
    </lineage>
</organism>
<keyword evidence="1" id="KW-0472">Membrane</keyword>
<dbReference type="EMBL" id="VWMU01000430">
    <property type="protein sequence ID" value="KAA3702504.1"/>
    <property type="molecule type" value="Genomic_DNA"/>
</dbReference>
<comment type="caution">
    <text evidence="2">The sequence shown here is derived from an EMBL/GenBank/DDBJ whole genome shotgun (WGS) entry which is preliminary data.</text>
</comment>
<evidence type="ECO:0000313" key="2">
    <source>
        <dbReference type="EMBL" id="KAA3702504.1"/>
    </source>
</evidence>
<accession>A0A641M9U1</accession>
<gene>
    <name evidence="2" type="ORF">F3F94_20840</name>
</gene>
<dbReference type="Gene3D" id="2.130.10.10">
    <property type="entry name" value="YVTN repeat-like/Quinoprotein amine dehydrogenase"/>
    <property type="match status" value="1"/>
</dbReference>
<feature type="transmembrane region" description="Helical" evidence="1">
    <location>
        <begin position="12"/>
        <end position="32"/>
    </location>
</feature>
<protein>
    <recommendedName>
        <fullName evidence="3">Two component regulator propeller</fullName>
    </recommendedName>
</protein>
<evidence type="ECO:0008006" key="3">
    <source>
        <dbReference type="Google" id="ProtNLM"/>
    </source>
</evidence>
<proteinExistence type="predicted"/>
<dbReference type="Pfam" id="PF07494">
    <property type="entry name" value="Reg_prop"/>
    <property type="match status" value="1"/>
</dbReference>
<feature type="non-terminal residue" evidence="2">
    <location>
        <position position="74"/>
    </location>
</feature>
<dbReference type="InterPro" id="IPR011110">
    <property type="entry name" value="Reg_prop"/>
</dbReference>
<keyword evidence="1" id="KW-0812">Transmembrane</keyword>
<keyword evidence="1" id="KW-1133">Transmembrane helix</keyword>
<sequence>MTKTTTYQVYYTTAKFILLICVAFLIPICVYADNKYVQFTNTSGLSNSAINCICQDSSKVMWLGTWDGLNAFNG</sequence>